<dbReference type="NCBIfam" id="NF003877">
    <property type="entry name" value="PRK05427.1"/>
    <property type="match status" value="1"/>
</dbReference>
<evidence type="ECO:0000256" key="8">
    <source>
        <dbReference type="ARBA" id="ARBA00023211"/>
    </source>
</evidence>
<dbReference type="Gene3D" id="3.40.50.880">
    <property type="match status" value="1"/>
</dbReference>
<dbReference type="InterPro" id="IPR048454">
    <property type="entry name" value="YetF_N"/>
</dbReference>
<evidence type="ECO:0000256" key="5">
    <source>
        <dbReference type="ARBA" id="ARBA00022771"/>
    </source>
</evidence>
<dbReference type="Gene3D" id="3.40.50.720">
    <property type="entry name" value="NAD(P)-binding Rossmann-like Domain"/>
    <property type="match status" value="1"/>
</dbReference>
<dbReference type="CDD" id="cd03141">
    <property type="entry name" value="GATase1_Hsp31_like"/>
    <property type="match status" value="1"/>
</dbReference>
<dbReference type="SUPFAM" id="SSF64182">
    <property type="entry name" value="DHH phosphoesterases"/>
    <property type="match status" value="1"/>
</dbReference>
<feature type="domain" description="DHHA2" evidence="12">
    <location>
        <begin position="1663"/>
        <end position="1789"/>
    </location>
</feature>
<dbReference type="EMBL" id="LUHQ01000028">
    <property type="protein sequence ID" value="OAO89064.1"/>
    <property type="molecule type" value="Genomic_DNA"/>
</dbReference>
<dbReference type="Pfam" id="PF02833">
    <property type="entry name" value="DHHA2"/>
    <property type="match status" value="1"/>
</dbReference>
<dbReference type="InterPro" id="IPR000962">
    <property type="entry name" value="Znf_DskA_TraR"/>
</dbReference>
<feature type="region of interest" description="Disordered" evidence="11">
    <location>
        <begin position="649"/>
        <end position="681"/>
    </location>
</feature>
<dbReference type="Gene3D" id="3.30.240.20">
    <property type="entry name" value="bsu07140 like domains"/>
    <property type="match status" value="2"/>
</dbReference>
<dbReference type="Gene3D" id="1.20.120.910">
    <property type="entry name" value="DksA, coiled-coil domain"/>
    <property type="match status" value="1"/>
</dbReference>
<sequence>MTVRIGMIGLGDIARKAYLPVLAPHRDVEITGIMSRSAETVDEIGRQYRIPGRFTDVQALLEQRPDAVFIHAPTEAHPSLVEACLAQRIPVYVDKPLSYDIADSIRLTELAEAKDTLLAVGFNRRFAPLYKEAKAWLKESGGFDLAVVQKHRTRQQQLMAKQTLYDDLIHIVDLLLWLQPESSPKLGSPKLASYKQETNEEGKLLHATGMLIAGESSSMFSMNRRAGEDLESLELHGGGRSVRIRNLEDAEWADRLTGNRTSGFGSWDSIGKRRGFEGAINHFLECLHHPEQCTISARRVLESHQWVERLADASHMLMVVTNGQALTNEQYAGVWFSEVAEPLEAFEAAGYEVVLASPLGGDSYIDPNSLKDEEGSEETKQRLTQTVPLSRAKAKEYDAVFLAGGHGAMFDFPNDVNLQNFLTDFATTGKPIGAVCHGVAGLVGARLDKGNPLVEKKRLTGFTNEEEEATGLKEEMPFLLQTKLEELEAEFIAGPAGEAHVETDGGLVTGQNPNSSLPAAQAMIALLQENHPQDHNQARAVAELMTEQEEIERHFVLEGEGLQEGSLTDSTGELSAYDNHPADLGTETFERERDSAIDDKFKERQLEVEQALNRMDQGTYGTCEVCGGEIGFERLEALPMTPYCIADVPNPSETPGTGRPIEEEVMTPPPSGAGDHRQESGRFDDADAWKSVQEYGNSSDEQKTGLKHDEEKQASKLVNELPILMNVEDGRVTNTARRSLLLLLLPLLLAGMLNPFGPQADAAAAKPITIYLDGSKLTSDVAPYIIPKVNVTMVPIRVISSGLGAKVDWSDKTRTATVQQDDVLISMKAGAKTATVNGKTVKLDASAETRSGRVMVPLRFVSQNLGLQVVWDGKAQTISLLSDSSDGSSGGNTGGNTGNNGSTPGTGGDPNTGGSGSNPDSGSGVPGTGTNPGGTDGGNNSGQPGTGTGGNNGSGNLGTGTPKKGTRGAWLSSVYNLDWPSAASSGNVAKQKQEYIALLDKLQGMGINAIFLQVRPASDALYPSALVPWSKVLTGKQGQDPGYDPLAFVIEETHRRGMEFHAWFNPFRANTDAKTATLASNHVAVQHPDWIVASGTLLYLNPGIPEARQHIIDTVMEVVKGYDIDGVHLDDYFYPSGGVFSDDATFALYNPTSILLKADWRRNNINTFVRELGTAIHQAKPRVQYGISPFGVWRNRSVDPTGSDSKAGVTAYDSMYADVRTWIRQGWVDYVAPQIYWSFVNKSVAYDKLVDWWSNEVSGTNVRLMIGHAPYKLGTTEAGWQSATEIINQLIYDEQKPQVTGELFFSAKDLTRNPLGLWAMTRILGKKEISQLNAFDFVSSLMLSELVGNTIYDKEAKITYLIFALLVWTLLSFGLEKLSVRYPWLGRHASGKPELLVHQGQVDYRAMRRNNLDFDQLNMLLRENGVFALAEVAYAVFETNGSLSVLLKSDAKDENREDRTPPNRPVVLPVTLIVNGRIDKEGLASIDRDGGWLVKRLLERNIEDVAKLKKKLGLDAEAVRLGNVSAETQFALDTFHTQAPRLVETVAGEAQEVILVDHNERQQSASDIDQVRVIEVIDHHRIANFETSGPLYYRAEPVGCTATILKKLYKENGVEIEKNVAGLMLSAIISDSLLFKSPTCTPEDVAAARELAEIAGVNADTYGLDMLKAGANLIDKSIEELVSLDAKEFSMGSSKVEIAQVNAVDVNDVLSRQAELEDKLNSIIQAKGLDLFLFVVTDILNNDSVGVALGRSAAVVEQAYNVKLEDNKAVLKGVVSRKAQIVPVLTDTFNKQ</sequence>
<dbReference type="InterPro" id="IPR036291">
    <property type="entry name" value="NAD(P)-bd_dom_sf"/>
</dbReference>
<dbReference type="GO" id="GO:0000166">
    <property type="term" value="F:nucleotide binding"/>
    <property type="evidence" value="ECO:0007669"/>
    <property type="project" value="InterPro"/>
</dbReference>
<evidence type="ECO:0000256" key="7">
    <source>
        <dbReference type="ARBA" id="ARBA00022833"/>
    </source>
</evidence>
<dbReference type="PANTHER" id="PTHR43405:SF1">
    <property type="entry name" value="GLYCOSYL HYDROLASE DIGH"/>
    <property type="match status" value="1"/>
</dbReference>
<dbReference type="InterPro" id="IPR029062">
    <property type="entry name" value="Class_I_gatase-like"/>
</dbReference>
<dbReference type="InterPro" id="IPR017853">
    <property type="entry name" value="GH"/>
</dbReference>
<dbReference type="PANTHER" id="PTHR43405">
    <property type="entry name" value="GLYCOSYL HYDROLASE DIGH"/>
    <property type="match status" value="1"/>
</dbReference>
<dbReference type="SUPFAM" id="SSF55383">
    <property type="entry name" value="Copper amine oxidase, domain N"/>
    <property type="match status" value="1"/>
</dbReference>
<evidence type="ECO:0000256" key="9">
    <source>
        <dbReference type="ARBA" id="ARBA00032535"/>
    </source>
</evidence>
<dbReference type="Gene3D" id="3.30.360.10">
    <property type="entry name" value="Dihydrodipicolinate Reductase, domain 2"/>
    <property type="match status" value="1"/>
</dbReference>
<organism evidence="13 14">
    <name type="scientific">Arabidopsis thaliana</name>
    <name type="common">Mouse-ear cress</name>
    <dbReference type="NCBI Taxonomy" id="3702"/>
    <lineage>
        <taxon>Eukaryota</taxon>
        <taxon>Viridiplantae</taxon>
        <taxon>Streptophyta</taxon>
        <taxon>Embryophyta</taxon>
        <taxon>Tracheophyta</taxon>
        <taxon>Spermatophyta</taxon>
        <taxon>Magnoliopsida</taxon>
        <taxon>eudicotyledons</taxon>
        <taxon>Gunneridae</taxon>
        <taxon>Pentapetalae</taxon>
        <taxon>rosids</taxon>
        <taxon>malvids</taxon>
        <taxon>Brassicales</taxon>
        <taxon>Brassicaceae</taxon>
        <taxon>Camelineae</taxon>
        <taxon>Arabidopsis</taxon>
    </lineage>
</organism>
<dbReference type="Gene3D" id="3.10.310.20">
    <property type="entry name" value="DHHA2 domain"/>
    <property type="match status" value="1"/>
</dbReference>
<keyword evidence="6" id="KW-0378">Hydrolase</keyword>
<dbReference type="InterPro" id="IPR014240">
    <property type="entry name" value="YteA"/>
</dbReference>
<dbReference type="Pfam" id="PF04239">
    <property type="entry name" value="DUF421"/>
    <property type="match status" value="1"/>
</dbReference>
<dbReference type="Pfam" id="PF20730">
    <property type="entry name" value="YetF_N"/>
    <property type="match status" value="1"/>
</dbReference>
<dbReference type="InterPro" id="IPR038763">
    <property type="entry name" value="DHH_sf"/>
</dbReference>
<reference evidence="14" key="1">
    <citation type="journal article" date="2016" name="Proc. Natl. Acad. Sci. U.S.A.">
        <title>Chromosome-level assembly of Arabidopsis thaliana Ler reveals the extent of translocation and inversion polymorphisms.</title>
        <authorList>
            <person name="Zapata L."/>
            <person name="Ding J."/>
            <person name="Willing E.M."/>
            <person name="Hartwig B."/>
            <person name="Bezdan D."/>
            <person name="Jiao W.B."/>
            <person name="Patel V."/>
            <person name="Velikkakam James G."/>
            <person name="Koornneef M."/>
            <person name="Ossowski S."/>
            <person name="Schneeberger K."/>
        </authorList>
    </citation>
    <scope>NUCLEOTIDE SEQUENCE [LARGE SCALE GENOMIC DNA]</scope>
    <source>
        <strain evidence="14">cv. Landsberg erecta</strain>
    </source>
</reference>
<dbReference type="InterPro" id="IPR007353">
    <property type="entry name" value="DUF421"/>
</dbReference>
<dbReference type="GO" id="GO:0008270">
    <property type="term" value="F:zinc ion binding"/>
    <property type="evidence" value="ECO:0007669"/>
    <property type="project" value="UniProtKB-KW"/>
</dbReference>
<dbReference type="InterPro" id="IPR023090">
    <property type="entry name" value="UPF0702_alpha/beta_dom_sf"/>
</dbReference>
<comment type="catalytic activity">
    <reaction evidence="10">
        <text>diphosphate + H2O = 2 phosphate + H(+)</text>
        <dbReference type="Rhea" id="RHEA:24576"/>
        <dbReference type="ChEBI" id="CHEBI:15377"/>
        <dbReference type="ChEBI" id="CHEBI:15378"/>
        <dbReference type="ChEBI" id="CHEBI:33019"/>
        <dbReference type="ChEBI" id="CHEBI:43474"/>
        <dbReference type="EC" id="3.6.1.1"/>
    </reaction>
</comment>
<dbReference type="Pfam" id="PF07833">
    <property type="entry name" value="Cu_amine_oxidN1"/>
    <property type="match status" value="1"/>
</dbReference>
<dbReference type="InterPro" id="IPR002818">
    <property type="entry name" value="DJ-1/PfpI"/>
</dbReference>
<dbReference type="EC" id="3.6.1.1" evidence="2"/>
<protein>
    <recommendedName>
        <fullName evidence="2">inorganic diphosphatase</fullName>
        <ecNumber evidence="2">3.6.1.1</ecNumber>
    </recommendedName>
    <alternativeName>
        <fullName evidence="9">Pyrophosphate phospho-hydrolase</fullName>
    </alternativeName>
</protein>
<dbReference type="Gene3D" id="3.90.1640.10">
    <property type="entry name" value="inorganic pyrophosphatase (n-terminal core)"/>
    <property type="match status" value="1"/>
</dbReference>
<comment type="caution">
    <text evidence="13">The sequence shown here is derived from an EMBL/GenBank/DDBJ whole genome shotgun (WGS) entry which is preliminary data.</text>
</comment>
<dbReference type="Pfam" id="PF01368">
    <property type="entry name" value="DHH"/>
    <property type="match status" value="1"/>
</dbReference>
<dbReference type="InterPro" id="IPR000683">
    <property type="entry name" value="Gfo/Idh/MocA-like_OxRdtase_N"/>
</dbReference>
<feature type="compositionally biased region" description="Gly residues" evidence="11">
    <location>
        <begin position="924"/>
        <end position="958"/>
    </location>
</feature>
<dbReference type="InterPro" id="IPR037187">
    <property type="entry name" value="DnaK_N"/>
</dbReference>
<comment type="cofactor">
    <cofactor evidence="1">
        <name>Mn(2+)</name>
        <dbReference type="ChEBI" id="CHEBI:29035"/>
    </cofactor>
</comment>
<dbReference type="Pfam" id="PF02638">
    <property type="entry name" value="GHL10"/>
    <property type="match status" value="1"/>
</dbReference>
<evidence type="ECO:0000259" key="12">
    <source>
        <dbReference type="SMART" id="SM01131"/>
    </source>
</evidence>
<evidence type="ECO:0000256" key="6">
    <source>
        <dbReference type="ARBA" id="ARBA00022801"/>
    </source>
</evidence>
<dbReference type="FunFam" id="3.90.1640.10:FF:000001">
    <property type="entry name" value="Probable manganese-dependent inorganic pyrophosphatase"/>
    <property type="match status" value="1"/>
</dbReference>
<gene>
    <name evidence="13" type="ORF">AXX17_ATUG04880</name>
</gene>
<dbReference type="PROSITE" id="PS51128">
    <property type="entry name" value="ZF_DKSA_2"/>
    <property type="match status" value="1"/>
</dbReference>
<evidence type="ECO:0000256" key="4">
    <source>
        <dbReference type="ARBA" id="ARBA00022729"/>
    </source>
</evidence>
<dbReference type="InterPro" id="IPR004097">
    <property type="entry name" value="DHHA2"/>
</dbReference>
<dbReference type="SUPFAM" id="SSF51735">
    <property type="entry name" value="NAD(P)-binding Rossmann-fold domains"/>
    <property type="match status" value="1"/>
</dbReference>
<dbReference type="SUPFAM" id="SSF55347">
    <property type="entry name" value="Glyceraldehyde-3-phosphate dehydrogenase-like, C-terminal domain"/>
    <property type="match status" value="1"/>
</dbReference>
<name>A0A178U738_ARATH</name>
<dbReference type="Pfam" id="PF21378">
    <property type="entry name" value="YceM-like_C"/>
    <property type="match status" value="1"/>
</dbReference>
<dbReference type="GO" id="GO:0004427">
    <property type="term" value="F:inorganic diphosphate phosphatase activity"/>
    <property type="evidence" value="ECO:0007669"/>
    <property type="project" value="UniProtKB-EC"/>
</dbReference>
<accession>A0A178U738</accession>
<dbReference type="SUPFAM" id="SSF51445">
    <property type="entry name" value="(Trans)glycosidases"/>
    <property type="match status" value="1"/>
</dbReference>
<feature type="region of interest" description="Disordered" evidence="11">
    <location>
        <begin position="882"/>
        <end position="965"/>
    </location>
</feature>
<dbReference type="InterPro" id="IPR012854">
    <property type="entry name" value="Cu_amine_oxidase-like_N"/>
</dbReference>
<keyword evidence="8" id="KW-0464">Manganese</keyword>
<dbReference type="InterPro" id="IPR048477">
    <property type="entry name" value="YceM-like_C"/>
</dbReference>
<dbReference type="Pfam" id="PF01258">
    <property type="entry name" value="zf-dskA_traR"/>
    <property type="match status" value="1"/>
</dbReference>
<evidence type="ECO:0000313" key="14">
    <source>
        <dbReference type="Proteomes" id="UP000078284"/>
    </source>
</evidence>
<dbReference type="InterPro" id="IPR036582">
    <property type="entry name" value="Mao_N_sf"/>
</dbReference>
<evidence type="ECO:0000256" key="3">
    <source>
        <dbReference type="ARBA" id="ARBA00022723"/>
    </source>
</evidence>
<proteinExistence type="predicted"/>
<dbReference type="InterPro" id="IPR052177">
    <property type="entry name" value="Divisome_Glycosyl_Hydrolase"/>
</dbReference>
<evidence type="ECO:0000256" key="10">
    <source>
        <dbReference type="ARBA" id="ARBA00047820"/>
    </source>
</evidence>
<dbReference type="Pfam" id="PF01965">
    <property type="entry name" value="DJ-1_PfpI"/>
    <property type="match status" value="1"/>
</dbReference>
<dbReference type="InterPro" id="IPR038222">
    <property type="entry name" value="DHHA2_dom_sf"/>
</dbReference>
<evidence type="ECO:0000256" key="1">
    <source>
        <dbReference type="ARBA" id="ARBA00001936"/>
    </source>
</evidence>
<dbReference type="Gene3D" id="3.20.20.80">
    <property type="entry name" value="Glycosidases"/>
    <property type="match status" value="1"/>
</dbReference>
<dbReference type="Gene3D" id="3.30.457.10">
    <property type="entry name" value="Copper amine oxidase-like, N-terminal domain"/>
    <property type="match status" value="1"/>
</dbReference>
<dbReference type="InterPro" id="IPR003790">
    <property type="entry name" value="GHL10"/>
</dbReference>
<dbReference type="SMART" id="SM01131">
    <property type="entry name" value="DHHA2"/>
    <property type="match status" value="1"/>
</dbReference>
<evidence type="ECO:0000256" key="11">
    <source>
        <dbReference type="SAM" id="MobiDB-lite"/>
    </source>
</evidence>
<evidence type="ECO:0000313" key="13">
    <source>
        <dbReference type="EMBL" id="OAO89064.1"/>
    </source>
</evidence>
<dbReference type="InterPro" id="IPR001667">
    <property type="entry name" value="DDH_dom"/>
</dbReference>
<keyword evidence="3" id="KW-0479">Metal-binding</keyword>
<dbReference type="Pfam" id="PF01408">
    <property type="entry name" value="GFO_IDH_MocA"/>
    <property type="match status" value="1"/>
</dbReference>
<evidence type="ECO:0000256" key="2">
    <source>
        <dbReference type="ARBA" id="ARBA00012146"/>
    </source>
</evidence>
<dbReference type="SUPFAM" id="SSF109635">
    <property type="entry name" value="DnaK suppressor protein DksA, alpha-hairpin domain"/>
    <property type="match status" value="1"/>
</dbReference>
<dbReference type="SUPFAM" id="SSF52317">
    <property type="entry name" value="Class I glutamine amidotransferase-like"/>
    <property type="match status" value="1"/>
</dbReference>
<keyword evidence="5" id="KW-0863">Zinc-finger</keyword>
<keyword evidence="7" id="KW-0862">Zinc</keyword>
<feature type="compositionally biased region" description="Gly residues" evidence="11">
    <location>
        <begin position="888"/>
        <end position="916"/>
    </location>
</feature>
<keyword evidence="4" id="KW-0732">Signal</keyword>
<dbReference type="GO" id="GO:0005737">
    <property type="term" value="C:cytoplasm"/>
    <property type="evidence" value="ECO:0007669"/>
    <property type="project" value="InterPro"/>
</dbReference>
<dbReference type="NCBIfam" id="TIGR02890">
    <property type="entry name" value="bacill_yteA"/>
    <property type="match status" value="1"/>
</dbReference>
<dbReference type="Proteomes" id="UP000078284">
    <property type="component" value="Unassembled WGS sequence"/>
</dbReference>
<dbReference type="FunFam" id="3.10.310.20:FF:000001">
    <property type="entry name" value="Probable manganese-dependent inorganic pyrophosphatase"/>
    <property type="match status" value="1"/>
</dbReference>